<dbReference type="GO" id="GO:0070059">
    <property type="term" value="P:intrinsic apoptotic signaling pathway in response to endoplasmic reticulum stress"/>
    <property type="evidence" value="ECO:0007669"/>
    <property type="project" value="TreeGrafter"/>
</dbReference>
<dbReference type="PANTHER" id="PTHR31226">
    <property type="entry name" value="TRANSMEMBRANE PROTEIN 117"/>
    <property type="match status" value="1"/>
</dbReference>
<protein>
    <submittedName>
        <fullName evidence="3">Uncharacterized protein</fullName>
    </submittedName>
</protein>
<feature type="compositionally biased region" description="Basic and acidic residues" evidence="1">
    <location>
        <begin position="514"/>
        <end position="531"/>
    </location>
</feature>
<dbReference type="PANTHER" id="PTHR31226:SF1">
    <property type="entry name" value="TRANSMEMBRANE PROTEIN 117"/>
    <property type="match status" value="1"/>
</dbReference>
<accession>A0A7R9ASD6</accession>
<gene>
    <name evidence="3" type="ORF">TSIB3V08_LOCUS3696</name>
</gene>
<organism evidence="3">
    <name type="scientific">Timema shepardi</name>
    <name type="common">Walking stick</name>
    <dbReference type="NCBI Taxonomy" id="629360"/>
    <lineage>
        <taxon>Eukaryota</taxon>
        <taxon>Metazoa</taxon>
        <taxon>Ecdysozoa</taxon>
        <taxon>Arthropoda</taxon>
        <taxon>Hexapoda</taxon>
        <taxon>Insecta</taxon>
        <taxon>Pterygota</taxon>
        <taxon>Neoptera</taxon>
        <taxon>Polyneoptera</taxon>
        <taxon>Phasmatodea</taxon>
        <taxon>Timematodea</taxon>
        <taxon>Timematoidea</taxon>
        <taxon>Timematidae</taxon>
        <taxon>Timema</taxon>
    </lineage>
</organism>
<dbReference type="EMBL" id="OC001249">
    <property type="protein sequence ID" value="CAD7259491.1"/>
    <property type="molecule type" value="Genomic_DNA"/>
</dbReference>
<evidence type="ECO:0000256" key="1">
    <source>
        <dbReference type="SAM" id="MobiDB-lite"/>
    </source>
</evidence>
<evidence type="ECO:0000256" key="2">
    <source>
        <dbReference type="SAM" id="Phobius"/>
    </source>
</evidence>
<feature type="region of interest" description="Disordered" evidence="1">
    <location>
        <begin position="510"/>
        <end position="531"/>
    </location>
</feature>
<proteinExistence type="predicted"/>
<evidence type="ECO:0000313" key="3">
    <source>
        <dbReference type="EMBL" id="CAD7259491.1"/>
    </source>
</evidence>
<dbReference type="Pfam" id="PF15113">
    <property type="entry name" value="TMEM117"/>
    <property type="match status" value="2"/>
</dbReference>
<feature type="transmembrane region" description="Helical" evidence="2">
    <location>
        <begin position="407"/>
        <end position="425"/>
    </location>
</feature>
<keyword evidence="2" id="KW-0472">Membrane</keyword>
<feature type="transmembrane region" description="Helical" evidence="2">
    <location>
        <begin position="458"/>
        <end position="478"/>
    </location>
</feature>
<feature type="transmembrane region" description="Helical" evidence="2">
    <location>
        <begin position="432"/>
        <end position="452"/>
    </location>
</feature>
<feature type="transmembrane region" description="Helical" evidence="2">
    <location>
        <begin position="200"/>
        <end position="218"/>
    </location>
</feature>
<keyword evidence="2" id="KW-1133">Transmembrane helix</keyword>
<name>A0A7R9ASD6_TIMSH</name>
<dbReference type="AlphaFoldDB" id="A0A7R9ASD6"/>
<sequence>MITHPRYTRLGSNPDLPVLISAVYCESIALDIVVTGVGSKVIKEGSTENKKIRHGLDEEPIKDAMAVLKEPRDDYVVFDDLVDVELGQLCYEERRNRLKRIMQKAIIAMGEEEQPYDCYASMAASRKASSWEESEAVQRRRSVVLATAAAVAGGGGGGLLTATECHRPHLRGGDMIILPASSELMMMDKRDLRYYFQHPYARLFVTYFVIFCNFLLFAEDPISHSHTASLIPFREVGADVGEKHIVKIEQEALRPLDLSSASQKPILCDGGREGERRGVTSQPTKISFRANKNRWITETVDGASYKTVLAWCDDLQRRHRIATTTSHPSSAPPSLHPPDRMAFSVTSMDPVNGERVCYFVPKPWSGFYLRPSPRASLPESDIPMVGNVFSFVFTKYPPEWRWSLIKVLMWLLAMLCGVILVKLILMVVCPQVLMWLLAMLCGMILGKLILMVVCPQVLMWLLAMLCGMILGKLILMVVCPQVLMWLTGDVVWDDPGKATHPRLLVREATQTQDVQRRPGTARDKEPSPSKLDRVVRGARRPGFDPSVWSYSQYVCILIRLMTPGGKVVGMSWLV</sequence>
<dbReference type="InterPro" id="IPR029370">
    <property type="entry name" value="TMEM117"/>
</dbReference>
<reference evidence="3" key="1">
    <citation type="submission" date="2020-11" db="EMBL/GenBank/DDBJ databases">
        <authorList>
            <person name="Tran Van P."/>
        </authorList>
    </citation>
    <scope>NUCLEOTIDE SEQUENCE</scope>
</reference>
<keyword evidence="2" id="KW-0812">Transmembrane</keyword>